<keyword evidence="3" id="KW-0808">Transferase</keyword>
<reference evidence="3 4" key="1">
    <citation type="submission" date="2011-10" db="EMBL/GenBank/DDBJ databases">
        <title>The Improved High-Quality Draft genome of Leptonema illini DSM 21528.</title>
        <authorList>
            <consortium name="US DOE Joint Genome Institute (JGI-PGF)"/>
            <person name="Lucas S."/>
            <person name="Copeland A."/>
            <person name="Lapidus A."/>
            <person name="Glavina del Rio T."/>
            <person name="Dalin E."/>
            <person name="Tice H."/>
            <person name="Bruce D."/>
            <person name="Goodwin L."/>
            <person name="Pitluck S."/>
            <person name="Peters L."/>
            <person name="Mikhailova N."/>
            <person name="Held B."/>
            <person name="Kyrpides N."/>
            <person name="Mavromatis K."/>
            <person name="Ivanova N."/>
            <person name="Markowitz V."/>
            <person name="Cheng J.-F."/>
            <person name="Hugenholtz P."/>
            <person name="Woyke T."/>
            <person name="Wu D."/>
            <person name="Gronow S."/>
            <person name="Wellnitz S."/>
            <person name="Brambilla E.-M."/>
            <person name="Klenk H.-P."/>
            <person name="Eisen J.A."/>
        </authorList>
    </citation>
    <scope>NUCLEOTIDE SEQUENCE [LARGE SCALE GENOMIC DNA]</scope>
    <source>
        <strain evidence="3 4">DSM 21528</strain>
    </source>
</reference>
<dbReference type="InterPro" id="IPR050256">
    <property type="entry name" value="Glycosyltransferase_2"/>
</dbReference>
<dbReference type="AlphaFoldDB" id="H2CHX2"/>
<name>H2CHX2_9LEPT</name>
<accession>H2CHX2</accession>
<dbReference type="PANTHER" id="PTHR48090:SF7">
    <property type="entry name" value="RFBJ PROTEIN"/>
    <property type="match status" value="1"/>
</dbReference>
<organism evidence="3 4">
    <name type="scientific">Leptonema illini DSM 21528</name>
    <dbReference type="NCBI Taxonomy" id="929563"/>
    <lineage>
        <taxon>Bacteria</taxon>
        <taxon>Pseudomonadati</taxon>
        <taxon>Spirochaetota</taxon>
        <taxon>Spirochaetia</taxon>
        <taxon>Leptospirales</taxon>
        <taxon>Leptospiraceae</taxon>
        <taxon>Leptonema</taxon>
    </lineage>
</organism>
<dbReference type="Proteomes" id="UP000005737">
    <property type="component" value="Unassembled WGS sequence"/>
</dbReference>
<dbReference type="PANTHER" id="PTHR48090">
    <property type="entry name" value="UNDECAPRENYL-PHOSPHATE 4-DEOXY-4-FORMAMIDO-L-ARABINOSE TRANSFERASE-RELATED"/>
    <property type="match status" value="1"/>
</dbReference>
<dbReference type="HOGENOM" id="CLU_033536_7_1_12"/>
<proteinExistence type="predicted"/>
<dbReference type="Pfam" id="PF00535">
    <property type="entry name" value="Glycos_transf_2"/>
    <property type="match status" value="1"/>
</dbReference>
<dbReference type="STRING" id="183.GCA_002009735_01361"/>
<gene>
    <name evidence="3" type="ORF">Lepil_2318</name>
</gene>
<keyword evidence="1" id="KW-0472">Membrane</keyword>
<keyword evidence="1" id="KW-1133">Transmembrane helix</keyword>
<dbReference type="InterPro" id="IPR029044">
    <property type="entry name" value="Nucleotide-diphossugar_trans"/>
</dbReference>
<evidence type="ECO:0000259" key="2">
    <source>
        <dbReference type="Pfam" id="PF00535"/>
    </source>
</evidence>
<keyword evidence="1" id="KW-0812">Transmembrane</keyword>
<dbReference type="GO" id="GO:0016740">
    <property type="term" value="F:transferase activity"/>
    <property type="evidence" value="ECO:0007669"/>
    <property type="project" value="UniProtKB-KW"/>
</dbReference>
<dbReference type="CDD" id="cd04179">
    <property type="entry name" value="DPM_DPG-synthase_like"/>
    <property type="match status" value="1"/>
</dbReference>
<keyword evidence="4" id="KW-1185">Reference proteome</keyword>
<protein>
    <submittedName>
        <fullName evidence="3">Glycosyl transferase family 2</fullName>
    </submittedName>
</protein>
<dbReference type="EMBL" id="JH597773">
    <property type="protein sequence ID" value="EHQ06994.1"/>
    <property type="molecule type" value="Genomic_DNA"/>
</dbReference>
<feature type="domain" description="Glycosyltransferase 2-like" evidence="2">
    <location>
        <begin position="19"/>
        <end position="180"/>
    </location>
</feature>
<evidence type="ECO:0000256" key="1">
    <source>
        <dbReference type="SAM" id="Phobius"/>
    </source>
</evidence>
<sequence length="261" mass="30106">MATQKRTATKRDPYPLSVSVLVPAYNEEKTIGIILKKLIELPFVTQIVVVNDCSKDGTEDAVLAIRSKKIDYFKLEQNSGKTAAIRKAKQMATGDILVIQDADLEYDPYELEEVLDPIQREIADVVYGSRFLVRKASRVLYFYHYLANKFLSYLSNIFTNLNMTDIETCYKAFRTEFFKDMPLTSKGFGMEVEITATVGKMPVRVYEVPISYYGRTYEEGKKIGMKDGIWAILYILYFNIFGRMNAERRAFLKRFDGMLEK</sequence>
<evidence type="ECO:0000313" key="4">
    <source>
        <dbReference type="Proteomes" id="UP000005737"/>
    </source>
</evidence>
<dbReference type="Gene3D" id="3.90.550.10">
    <property type="entry name" value="Spore Coat Polysaccharide Biosynthesis Protein SpsA, Chain A"/>
    <property type="match status" value="1"/>
</dbReference>
<dbReference type="InterPro" id="IPR001173">
    <property type="entry name" value="Glyco_trans_2-like"/>
</dbReference>
<feature type="transmembrane region" description="Helical" evidence="1">
    <location>
        <begin position="228"/>
        <end position="246"/>
    </location>
</feature>
<evidence type="ECO:0000313" key="3">
    <source>
        <dbReference type="EMBL" id="EHQ06994.1"/>
    </source>
</evidence>
<dbReference type="SUPFAM" id="SSF53448">
    <property type="entry name" value="Nucleotide-diphospho-sugar transferases"/>
    <property type="match status" value="1"/>
</dbReference>